<sequence length="292" mass="31044">MLRNDVLPPSLSRPQEGSLSASRACIPSAVVLLQATMREHILRDVSSHFDTPADQPYPSGADIASEQLSDVSTNRVAQPEDVPMSDSDGEVGLVDSESRHSSESALELPPPLLGNSPSTDSGTSLIVNVGTASPRSIIISDGGSDQEDRGPGYRTSTLDDIFLLPDTSSLTSPGRPRRLRNIRSPRNGCEAATPGECAAGAGFANDPFMGADISAGLSYGLQVSGSTVVRGAPSHRNSTSSRNRNGNPSRRTPRSAPHLFPYPQRDPRPRERRGSDGEEEGDEREDLPFSTS</sequence>
<name>A0AA40D179_9PEZI</name>
<proteinExistence type="predicted"/>
<evidence type="ECO:0000256" key="1">
    <source>
        <dbReference type="SAM" id="MobiDB-lite"/>
    </source>
</evidence>
<dbReference type="Proteomes" id="UP001174936">
    <property type="component" value="Unassembled WGS sequence"/>
</dbReference>
<dbReference type="EMBL" id="JAULSV010000001">
    <property type="protein sequence ID" value="KAK0656768.1"/>
    <property type="molecule type" value="Genomic_DNA"/>
</dbReference>
<feature type="compositionally biased region" description="Low complexity" evidence="1">
    <location>
        <begin position="234"/>
        <end position="250"/>
    </location>
</feature>
<evidence type="ECO:0000313" key="3">
    <source>
        <dbReference type="Proteomes" id="UP001174936"/>
    </source>
</evidence>
<feature type="compositionally biased region" description="Basic and acidic residues" evidence="1">
    <location>
        <begin position="265"/>
        <end position="276"/>
    </location>
</feature>
<evidence type="ECO:0000313" key="2">
    <source>
        <dbReference type="EMBL" id="KAK0656768.1"/>
    </source>
</evidence>
<feature type="compositionally biased region" description="Polar residues" evidence="1">
    <location>
        <begin position="115"/>
        <end position="134"/>
    </location>
</feature>
<reference evidence="2" key="1">
    <citation type="submission" date="2023-06" db="EMBL/GenBank/DDBJ databases">
        <title>Genome-scale phylogeny and comparative genomics of the fungal order Sordariales.</title>
        <authorList>
            <consortium name="Lawrence Berkeley National Laboratory"/>
            <person name="Hensen N."/>
            <person name="Bonometti L."/>
            <person name="Westerberg I."/>
            <person name="Brannstrom I.O."/>
            <person name="Guillou S."/>
            <person name="Cros-Aarteil S."/>
            <person name="Calhoun S."/>
            <person name="Haridas S."/>
            <person name="Kuo A."/>
            <person name="Mondo S."/>
            <person name="Pangilinan J."/>
            <person name="Riley R."/>
            <person name="Labutti K."/>
            <person name="Andreopoulos B."/>
            <person name="Lipzen A."/>
            <person name="Chen C."/>
            <person name="Yanf M."/>
            <person name="Daum C."/>
            <person name="Ng V."/>
            <person name="Clum A."/>
            <person name="Steindorff A."/>
            <person name="Ohm R."/>
            <person name="Martin F."/>
            <person name="Silar P."/>
            <person name="Natvig D."/>
            <person name="Lalanne C."/>
            <person name="Gautier V."/>
            <person name="Ament-Velasquez S.L."/>
            <person name="Kruys A."/>
            <person name="Hutchinson M.I."/>
            <person name="Powell A.J."/>
            <person name="Barry K."/>
            <person name="Miller A.N."/>
            <person name="Grigoriev I.V."/>
            <person name="Debuchy R."/>
            <person name="Gladieux P."/>
            <person name="Thoren M.H."/>
            <person name="Johannesson H."/>
        </authorList>
    </citation>
    <scope>NUCLEOTIDE SEQUENCE</scope>
    <source>
        <strain evidence="2">SMH2532-1</strain>
    </source>
</reference>
<dbReference type="AlphaFoldDB" id="A0AA40D179"/>
<feature type="region of interest" description="Disordered" evidence="1">
    <location>
        <begin position="70"/>
        <end position="191"/>
    </location>
</feature>
<feature type="region of interest" description="Disordered" evidence="1">
    <location>
        <begin position="1"/>
        <end position="20"/>
    </location>
</feature>
<accession>A0AA40D179</accession>
<feature type="region of interest" description="Disordered" evidence="1">
    <location>
        <begin position="228"/>
        <end position="292"/>
    </location>
</feature>
<protein>
    <submittedName>
        <fullName evidence="2">Uncharacterized protein</fullName>
    </submittedName>
</protein>
<gene>
    <name evidence="2" type="ORF">B0T16DRAFT_488034</name>
</gene>
<comment type="caution">
    <text evidence="2">The sequence shown here is derived from an EMBL/GenBank/DDBJ whole genome shotgun (WGS) entry which is preliminary data.</text>
</comment>
<keyword evidence="3" id="KW-1185">Reference proteome</keyword>
<organism evidence="2 3">
    <name type="scientific">Cercophora newfieldiana</name>
    <dbReference type="NCBI Taxonomy" id="92897"/>
    <lineage>
        <taxon>Eukaryota</taxon>
        <taxon>Fungi</taxon>
        <taxon>Dikarya</taxon>
        <taxon>Ascomycota</taxon>
        <taxon>Pezizomycotina</taxon>
        <taxon>Sordariomycetes</taxon>
        <taxon>Sordariomycetidae</taxon>
        <taxon>Sordariales</taxon>
        <taxon>Lasiosphaeriaceae</taxon>
        <taxon>Cercophora</taxon>
    </lineage>
</organism>